<keyword evidence="9" id="KW-0175">Coiled coil</keyword>
<dbReference type="GeneID" id="105903828"/>
<dbReference type="PANTHER" id="PTHR12111">
    <property type="entry name" value="SPLICING FACTOR YJU2"/>
    <property type="match status" value="1"/>
</dbReference>
<protein>
    <recommendedName>
        <fullName evidence="8">Splicing factor YJU2</fullName>
    </recommendedName>
</protein>
<keyword evidence="3 8" id="KW-0479">Metal-binding</keyword>
<evidence type="ECO:0000256" key="9">
    <source>
        <dbReference type="SAM" id="Coils"/>
    </source>
</evidence>
<feature type="binding site" evidence="8">
    <location>
        <position position="46"/>
    </location>
    <ligand>
        <name>Zn(2+)</name>
        <dbReference type="ChEBI" id="CHEBI:29105"/>
    </ligand>
</feature>
<comment type="subcellular location">
    <subcellularLocation>
        <location evidence="1 8">Nucleus</location>
    </subcellularLocation>
</comment>
<organism evidence="11 12">
    <name type="scientific">Clupea harengus</name>
    <name type="common">Atlantic herring</name>
    <dbReference type="NCBI Taxonomy" id="7950"/>
    <lineage>
        <taxon>Eukaryota</taxon>
        <taxon>Metazoa</taxon>
        <taxon>Chordata</taxon>
        <taxon>Craniata</taxon>
        <taxon>Vertebrata</taxon>
        <taxon>Euteleostomi</taxon>
        <taxon>Actinopterygii</taxon>
        <taxon>Neopterygii</taxon>
        <taxon>Teleostei</taxon>
        <taxon>Clupei</taxon>
        <taxon>Clupeiformes</taxon>
        <taxon>Clupeoidei</taxon>
        <taxon>Clupeidae</taxon>
        <taxon>Clupea</taxon>
    </lineage>
</organism>
<gene>
    <name evidence="12" type="primary">yju2</name>
    <name evidence="8" type="synonym">YJU2</name>
</gene>
<dbReference type="RefSeq" id="XP_031419036.1">
    <property type="nucleotide sequence ID" value="XM_031563176.2"/>
</dbReference>
<proteinExistence type="inferred from homology"/>
<keyword evidence="11" id="KW-1185">Reference proteome</keyword>
<comment type="function">
    <text evidence="8">Part of the spliceosome which catalyzes two sequential transesterification reactions, first the excision of the non-coding intron from pre-mRNA and then the ligation of the coding exons to form the mature mRNA. Plays a role in stabilizing the structure of the spliceosome catalytic core and docking of the branch helix into the active site, producing 5'-exon and lariat intron-3'-intermediates. May protect cells from TP53-dependent apoptosis upon dsDNA break damage through association with PRP19-CD5L complex.</text>
</comment>
<evidence type="ECO:0000256" key="1">
    <source>
        <dbReference type="ARBA" id="ARBA00004123"/>
    </source>
</evidence>
<feature type="binding site" evidence="8">
    <location>
        <position position="43"/>
    </location>
    <ligand>
        <name>Zn(2+)</name>
        <dbReference type="ChEBI" id="CHEBI:29105"/>
    </ligand>
</feature>
<keyword evidence="6" id="KW-0508">mRNA splicing</keyword>
<dbReference type="InterPro" id="IPR043701">
    <property type="entry name" value="Yju2"/>
</dbReference>
<feature type="compositionally biased region" description="Polar residues" evidence="10">
    <location>
        <begin position="306"/>
        <end position="339"/>
    </location>
</feature>
<feature type="region of interest" description="Disordered" evidence="10">
    <location>
        <begin position="206"/>
        <end position="351"/>
    </location>
</feature>
<evidence type="ECO:0000256" key="10">
    <source>
        <dbReference type="SAM" id="MobiDB-lite"/>
    </source>
</evidence>
<evidence type="ECO:0000256" key="2">
    <source>
        <dbReference type="ARBA" id="ARBA00022664"/>
    </source>
</evidence>
<dbReference type="HAMAP" id="MF_03226">
    <property type="entry name" value="YJU2"/>
    <property type="match status" value="1"/>
</dbReference>
<dbReference type="InterPro" id="IPR007590">
    <property type="entry name" value="Saf4/Yju2"/>
</dbReference>
<accession>A0A6P8F4E8</accession>
<dbReference type="OrthoDB" id="674963at2759"/>
<sequence>MSERKVLNKYYPPDFDPSKIPKLKLPKDRQYVVRLMAPFNMRCKTCGEYIYKGKKFNARKETVQNEDYMGLPIFRFYIKCTRCLAEITFKTDPENTDYAMEHGATRNFQAEKLLEEEEKKIVRDREEEELNNPMKVLENRTRDSKMEMEVLENLQELKELNQRQATVDFESMLGQYRDLEQLQRQREVDEDERETKEMLDKALVKRLRDSDSDSDQDEEMARSAVKRLAPEKATDILTVEKSTDIQGPAGTVKRAQPESWERSVGGLGTKAALGSLVVRRKTPASVSKPSNSSTPSGPSTQQTGTKTPAPSSSNAQPALLQNGSSVSKPLVPQNSSSLSLLGAYSDSDDSD</sequence>
<keyword evidence="5 8" id="KW-0862">Zinc</keyword>
<comment type="similarity">
    <text evidence="8">Belongs to the CWC16 family. YJU2 subfamily.</text>
</comment>
<dbReference type="GO" id="GO:0000349">
    <property type="term" value="P:generation of catalytic spliceosome for first transesterification step"/>
    <property type="evidence" value="ECO:0007669"/>
    <property type="project" value="UniProtKB-UniRule"/>
</dbReference>
<feature type="coiled-coil region" evidence="9">
    <location>
        <begin position="107"/>
        <end position="154"/>
    </location>
</feature>
<evidence type="ECO:0000256" key="8">
    <source>
        <dbReference type="HAMAP-Rule" id="MF_03226"/>
    </source>
</evidence>
<dbReference type="Proteomes" id="UP000515152">
    <property type="component" value="Chromosome 25"/>
</dbReference>
<feature type="compositionally biased region" description="Low complexity" evidence="10">
    <location>
        <begin position="283"/>
        <end position="305"/>
    </location>
</feature>
<dbReference type="PANTHER" id="PTHR12111:SF1">
    <property type="entry name" value="SPLICING FACTOR YJU2"/>
    <property type="match status" value="1"/>
</dbReference>
<keyword evidence="4 8" id="KW-0747">Spliceosome</keyword>
<feature type="binding site" evidence="8">
    <location>
        <position position="83"/>
    </location>
    <ligand>
        <name>Zn(2+)</name>
        <dbReference type="ChEBI" id="CHEBI:29105"/>
    </ligand>
</feature>
<dbReference type="KEGG" id="char:105903828"/>
<dbReference type="GO" id="GO:0046872">
    <property type="term" value="F:metal ion binding"/>
    <property type="evidence" value="ECO:0007669"/>
    <property type="project" value="UniProtKB-KW"/>
</dbReference>
<dbReference type="GO" id="GO:0071006">
    <property type="term" value="C:U2-type catalytic step 1 spliceosome"/>
    <property type="evidence" value="ECO:0007669"/>
    <property type="project" value="UniProtKB-UniRule"/>
</dbReference>
<reference evidence="12" key="1">
    <citation type="submission" date="2025-08" db="UniProtKB">
        <authorList>
            <consortium name="RefSeq"/>
        </authorList>
    </citation>
    <scope>IDENTIFICATION</scope>
</reference>
<evidence type="ECO:0000256" key="4">
    <source>
        <dbReference type="ARBA" id="ARBA00022728"/>
    </source>
</evidence>
<evidence type="ECO:0000256" key="7">
    <source>
        <dbReference type="ARBA" id="ARBA00023242"/>
    </source>
</evidence>
<evidence type="ECO:0000256" key="6">
    <source>
        <dbReference type="ARBA" id="ARBA00023187"/>
    </source>
</evidence>
<evidence type="ECO:0000256" key="5">
    <source>
        <dbReference type="ARBA" id="ARBA00022833"/>
    </source>
</evidence>
<keyword evidence="7 8" id="KW-0539">Nucleus</keyword>
<comment type="subunit">
    <text evidence="8">Component of the spliceosome. Present in the activated B complex, the catalytically activated B* complex which catalyzes the branching, the catalytic step 1 C complex catalyzing the exon ligation, and the postcatalytic P complex containing the ligated exons (mRNA) and the excised lariat intron.</text>
</comment>
<dbReference type="Pfam" id="PF04502">
    <property type="entry name" value="Saf4_Yju2"/>
    <property type="match status" value="1"/>
</dbReference>
<name>A0A6P8F4E8_CLUHA</name>
<keyword evidence="2" id="KW-0507">mRNA processing</keyword>
<evidence type="ECO:0000313" key="11">
    <source>
        <dbReference type="Proteomes" id="UP000515152"/>
    </source>
</evidence>
<dbReference type="AlphaFoldDB" id="A0A6P8F4E8"/>
<dbReference type="CTD" id="55702"/>
<evidence type="ECO:0000313" key="12">
    <source>
        <dbReference type="RefSeq" id="XP_031419036.1"/>
    </source>
</evidence>
<evidence type="ECO:0000256" key="3">
    <source>
        <dbReference type="ARBA" id="ARBA00022723"/>
    </source>
</evidence>
<feature type="binding site" evidence="8">
    <location>
        <position position="80"/>
    </location>
    <ligand>
        <name>Zn(2+)</name>
        <dbReference type="ChEBI" id="CHEBI:29105"/>
    </ligand>
</feature>